<proteinExistence type="predicted"/>
<dbReference type="EMBL" id="BJUV01000004">
    <property type="protein sequence ID" value="GEK82359.1"/>
    <property type="molecule type" value="Genomic_DNA"/>
</dbReference>
<reference evidence="7 9" key="2">
    <citation type="submission" date="2020-07" db="EMBL/GenBank/DDBJ databases">
        <title>Sequencing the genomes of 1000 actinobacteria strains.</title>
        <authorList>
            <person name="Klenk H.-P."/>
        </authorList>
    </citation>
    <scope>NUCLEOTIDE SEQUENCE [LARGE SCALE GENOMIC DNA]</scope>
    <source>
        <strain evidence="7 9">DSM 10309</strain>
    </source>
</reference>
<evidence type="ECO:0000259" key="5">
    <source>
        <dbReference type="PROSITE" id="PS50977"/>
    </source>
</evidence>
<protein>
    <submittedName>
        <fullName evidence="7">AcrR family transcriptional regulator</fullName>
    </submittedName>
    <submittedName>
        <fullName evidence="6">TetR family transcriptional regulator</fullName>
    </submittedName>
</protein>
<dbReference type="AlphaFoldDB" id="A0A7W3JGY9"/>
<evidence type="ECO:0000256" key="4">
    <source>
        <dbReference type="PROSITE-ProRule" id="PRU00335"/>
    </source>
</evidence>
<reference evidence="6 8" key="1">
    <citation type="submission" date="2019-07" db="EMBL/GenBank/DDBJ databases">
        <title>Whole genome shotgun sequence of Frigoribacterium faeni NBRC 103066.</title>
        <authorList>
            <person name="Hosoyama A."/>
            <person name="Uohara A."/>
            <person name="Ohji S."/>
            <person name="Ichikawa N."/>
        </authorList>
    </citation>
    <scope>NUCLEOTIDE SEQUENCE [LARGE SCALE GENOMIC DNA]</scope>
    <source>
        <strain evidence="6 8">NBRC 103066</strain>
    </source>
</reference>
<keyword evidence="1" id="KW-0805">Transcription regulation</keyword>
<evidence type="ECO:0000313" key="9">
    <source>
        <dbReference type="Proteomes" id="UP000522688"/>
    </source>
</evidence>
<dbReference type="RefSeq" id="WP_167627272.1">
    <property type="nucleotide sequence ID" value="NZ_BAAAHR010000002.1"/>
</dbReference>
<organism evidence="7 9">
    <name type="scientific">Frigoribacterium faeni</name>
    <dbReference type="NCBI Taxonomy" id="145483"/>
    <lineage>
        <taxon>Bacteria</taxon>
        <taxon>Bacillati</taxon>
        <taxon>Actinomycetota</taxon>
        <taxon>Actinomycetes</taxon>
        <taxon>Micrococcales</taxon>
        <taxon>Microbacteriaceae</taxon>
        <taxon>Frigoribacterium</taxon>
    </lineage>
</organism>
<comment type="caution">
    <text evidence="7">The sequence shown here is derived from an EMBL/GenBank/DDBJ whole genome shotgun (WGS) entry which is preliminary data.</text>
</comment>
<dbReference type="InterPro" id="IPR041669">
    <property type="entry name" value="TetR_C_15"/>
</dbReference>
<dbReference type="InterPro" id="IPR001647">
    <property type="entry name" value="HTH_TetR"/>
</dbReference>
<dbReference type="PROSITE" id="PS50977">
    <property type="entry name" value="HTH_TETR_2"/>
    <property type="match status" value="1"/>
</dbReference>
<sequence length="215" mass="23026">MLVTDVNDALPGGSSLLRNEPVQARSSARLTGLLDAAASIIDEIGYERLTTAMVAERAGASIGTVYRYFPDRIAVVDALALRCIQRLSSRVADRVAEGDIGDWREAIGALIDAKAAMYRDEPGFRAIRFGDAPDLGAPQEAQAASPLADQITTLLAERFGVVRDEATELAIQVVVEIGNALLARAFVTGGDGDARFVHECRRVVTAYLEPVVTVR</sequence>
<name>A0A7W3JGY9_9MICO</name>
<dbReference type="Pfam" id="PF00440">
    <property type="entry name" value="TetR_N"/>
    <property type="match status" value="1"/>
</dbReference>
<dbReference type="Pfam" id="PF17918">
    <property type="entry name" value="TetR_C_15"/>
    <property type="match status" value="1"/>
</dbReference>
<dbReference type="Proteomes" id="UP000321154">
    <property type="component" value="Unassembled WGS sequence"/>
</dbReference>
<keyword evidence="3" id="KW-0804">Transcription</keyword>
<keyword evidence="2 4" id="KW-0238">DNA-binding</keyword>
<evidence type="ECO:0000313" key="7">
    <source>
        <dbReference type="EMBL" id="MBA8812628.1"/>
    </source>
</evidence>
<dbReference type="PANTHER" id="PTHR30055">
    <property type="entry name" value="HTH-TYPE TRANSCRIPTIONAL REGULATOR RUTR"/>
    <property type="match status" value="1"/>
</dbReference>
<feature type="DNA-binding region" description="H-T-H motif" evidence="4">
    <location>
        <begin position="50"/>
        <end position="69"/>
    </location>
</feature>
<feature type="domain" description="HTH tetR-type" evidence="5">
    <location>
        <begin position="27"/>
        <end position="87"/>
    </location>
</feature>
<dbReference type="InterPro" id="IPR009057">
    <property type="entry name" value="Homeodomain-like_sf"/>
</dbReference>
<dbReference type="Proteomes" id="UP000522688">
    <property type="component" value="Unassembled WGS sequence"/>
</dbReference>
<gene>
    <name evidence="7" type="ORF">FB463_000852</name>
    <name evidence="6" type="ORF">FFA01_06680</name>
</gene>
<dbReference type="EMBL" id="JACGWW010000001">
    <property type="protein sequence ID" value="MBA8812628.1"/>
    <property type="molecule type" value="Genomic_DNA"/>
</dbReference>
<dbReference type="Gene3D" id="1.10.357.10">
    <property type="entry name" value="Tetracycline Repressor, domain 2"/>
    <property type="match status" value="1"/>
</dbReference>
<accession>A0A7W3JGY9</accession>
<keyword evidence="8" id="KW-1185">Reference proteome</keyword>
<evidence type="ECO:0000313" key="8">
    <source>
        <dbReference type="Proteomes" id="UP000321154"/>
    </source>
</evidence>
<evidence type="ECO:0000313" key="6">
    <source>
        <dbReference type="EMBL" id="GEK82359.1"/>
    </source>
</evidence>
<dbReference type="PANTHER" id="PTHR30055:SF151">
    <property type="entry name" value="TRANSCRIPTIONAL REGULATORY PROTEIN"/>
    <property type="match status" value="1"/>
</dbReference>
<dbReference type="InterPro" id="IPR050109">
    <property type="entry name" value="HTH-type_TetR-like_transc_reg"/>
</dbReference>
<dbReference type="PRINTS" id="PR00455">
    <property type="entry name" value="HTHTETR"/>
</dbReference>
<dbReference type="GO" id="GO:0003700">
    <property type="term" value="F:DNA-binding transcription factor activity"/>
    <property type="evidence" value="ECO:0007669"/>
    <property type="project" value="TreeGrafter"/>
</dbReference>
<evidence type="ECO:0000256" key="3">
    <source>
        <dbReference type="ARBA" id="ARBA00023163"/>
    </source>
</evidence>
<evidence type="ECO:0000256" key="2">
    <source>
        <dbReference type="ARBA" id="ARBA00023125"/>
    </source>
</evidence>
<dbReference type="SUPFAM" id="SSF46689">
    <property type="entry name" value="Homeodomain-like"/>
    <property type="match status" value="1"/>
</dbReference>
<evidence type="ECO:0000256" key="1">
    <source>
        <dbReference type="ARBA" id="ARBA00023015"/>
    </source>
</evidence>
<dbReference type="GO" id="GO:0000976">
    <property type="term" value="F:transcription cis-regulatory region binding"/>
    <property type="evidence" value="ECO:0007669"/>
    <property type="project" value="TreeGrafter"/>
</dbReference>